<organism evidence="1 2">
    <name type="scientific">Caerostris extrusa</name>
    <name type="common">Bark spider</name>
    <name type="synonym">Caerostris bankana</name>
    <dbReference type="NCBI Taxonomy" id="172846"/>
    <lineage>
        <taxon>Eukaryota</taxon>
        <taxon>Metazoa</taxon>
        <taxon>Ecdysozoa</taxon>
        <taxon>Arthropoda</taxon>
        <taxon>Chelicerata</taxon>
        <taxon>Arachnida</taxon>
        <taxon>Araneae</taxon>
        <taxon>Araneomorphae</taxon>
        <taxon>Entelegynae</taxon>
        <taxon>Araneoidea</taxon>
        <taxon>Araneidae</taxon>
        <taxon>Caerostris</taxon>
    </lineage>
</organism>
<dbReference type="EMBL" id="BPLR01012278">
    <property type="protein sequence ID" value="GIY52700.1"/>
    <property type="molecule type" value="Genomic_DNA"/>
</dbReference>
<gene>
    <name evidence="1" type="ORF">CEXT_574701</name>
</gene>
<dbReference type="AlphaFoldDB" id="A0AAV4U4P6"/>
<proteinExistence type="predicted"/>
<accession>A0AAV4U4P6</accession>
<sequence>MGMCRHLRKNKHNFIKILQRSCILRQKWIMEIQITIQQNKTGIVCYPIRIFQRAKRQGNIPLVQASEFNSNNMEGCNIREVDNCGQERTDQDRRQPIKLGKFFFFFSRTPVGYRFLCSIFAPLPPLWEVQRGAAV</sequence>
<comment type="caution">
    <text evidence="1">The sequence shown here is derived from an EMBL/GenBank/DDBJ whole genome shotgun (WGS) entry which is preliminary data.</text>
</comment>
<name>A0AAV4U4P6_CAEEX</name>
<evidence type="ECO:0000313" key="2">
    <source>
        <dbReference type="Proteomes" id="UP001054945"/>
    </source>
</evidence>
<dbReference type="Proteomes" id="UP001054945">
    <property type="component" value="Unassembled WGS sequence"/>
</dbReference>
<reference evidence="1 2" key="1">
    <citation type="submission" date="2021-06" db="EMBL/GenBank/DDBJ databases">
        <title>Caerostris extrusa draft genome.</title>
        <authorList>
            <person name="Kono N."/>
            <person name="Arakawa K."/>
        </authorList>
    </citation>
    <scope>NUCLEOTIDE SEQUENCE [LARGE SCALE GENOMIC DNA]</scope>
</reference>
<evidence type="ECO:0000313" key="1">
    <source>
        <dbReference type="EMBL" id="GIY52700.1"/>
    </source>
</evidence>
<keyword evidence="2" id="KW-1185">Reference proteome</keyword>
<protein>
    <submittedName>
        <fullName evidence="1">Uncharacterized protein</fullName>
    </submittedName>
</protein>